<sequence length="145" mass="15714">MLVAFFLLLSASRPSPSVLKPTLTLYDGPVTRVVYFISGSVFIALGIFFYFVFANPLLDGIQVLTLYRMLGAAYVGLGFIAYFARPSTGLSIGLAVTQFLLVATLVPALLSKYLQGPTTTTVWAVSAVFGVLAILNLLFIPRREI</sequence>
<keyword evidence="1" id="KW-0812">Transmembrane</keyword>
<dbReference type="EMBL" id="BJXB01000002">
    <property type="protein sequence ID" value="GEM45095.1"/>
    <property type="molecule type" value="Genomic_DNA"/>
</dbReference>
<accession>A0A511MWY6</accession>
<organism evidence="2 3">
    <name type="scientific">Deinococcus cellulosilyticus (strain DSM 18568 / NBRC 106333 / KACC 11606 / 5516J-15)</name>
    <dbReference type="NCBI Taxonomy" id="1223518"/>
    <lineage>
        <taxon>Bacteria</taxon>
        <taxon>Thermotogati</taxon>
        <taxon>Deinococcota</taxon>
        <taxon>Deinococci</taxon>
        <taxon>Deinococcales</taxon>
        <taxon>Deinococcaceae</taxon>
        <taxon>Deinococcus</taxon>
    </lineage>
</organism>
<feature type="transmembrane region" description="Helical" evidence="1">
    <location>
        <begin position="33"/>
        <end position="53"/>
    </location>
</feature>
<feature type="transmembrane region" description="Helical" evidence="1">
    <location>
        <begin position="90"/>
        <end position="110"/>
    </location>
</feature>
<protein>
    <submittedName>
        <fullName evidence="2">Uncharacterized protein</fullName>
    </submittedName>
</protein>
<dbReference type="Proteomes" id="UP000321306">
    <property type="component" value="Unassembled WGS sequence"/>
</dbReference>
<keyword evidence="1" id="KW-1133">Transmembrane helix</keyword>
<keyword evidence="1" id="KW-0472">Membrane</keyword>
<proteinExistence type="predicted"/>
<evidence type="ECO:0000313" key="2">
    <source>
        <dbReference type="EMBL" id="GEM45095.1"/>
    </source>
</evidence>
<evidence type="ECO:0000313" key="3">
    <source>
        <dbReference type="Proteomes" id="UP000321306"/>
    </source>
</evidence>
<dbReference type="AlphaFoldDB" id="A0A511MWY6"/>
<evidence type="ECO:0000256" key="1">
    <source>
        <dbReference type="SAM" id="Phobius"/>
    </source>
</evidence>
<keyword evidence="3" id="KW-1185">Reference proteome</keyword>
<reference evidence="2 3" key="1">
    <citation type="submission" date="2019-07" db="EMBL/GenBank/DDBJ databases">
        <title>Whole genome shotgun sequence of Deinococcus cellulosilyticus NBRC 106333.</title>
        <authorList>
            <person name="Hosoyama A."/>
            <person name="Uohara A."/>
            <person name="Ohji S."/>
            <person name="Ichikawa N."/>
        </authorList>
    </citation>
    <scope>NUCLEOTIDE SEQUENCE [LARGE SCALE GENOMIC DNA]</scope>
    <source>
        <strain evidence="2 3">NBRC 106333</strain>
    </source>
</reference>
<comment type="caution">
    <text evidence="2">The sequence shown here is derived from an EMBL/GenBank/DDBJ whole genome shotgun (WGS) entry which is preliminary data.</text>
</comment>
<name>A0A511MWY6_DEIC1</name>
<feature type="transmembrane region" description="Helical" evidence="1">
    <location>
        <begin position="65"/>
        <end position="84"/>
    </location>
</feature>
<feature type="transmembrane region" description="Helical" evidence="1">
    <location>
        <begin position="122"/>
        <end position="140"/>
    </location>
</feature>
<gene>
    <name evidence="2" type="ORF">DC3_07300</name>
</gene>